<dbReference type="SUPFAM" id="SSF48208">
    <property type="entry name" value="Six-hairpin glycosidases"/>
    <property type="match status" value="1"/>
</dbReference>
<dbReference type="InterPro" id="IPR008928">
    <property type="entry name" value="6-hairpin_glycosidase_sf"/>
</dbReference>
<evidence type="ECO:0008006" key="4">
    <source>
        <dbReference type="Google" id="ProtNLM"/>
    </source>
</evidence>
<proteinExistence type="inferred from homology"/>
<evidence type="ECO:0000313" key="3">
    <source>
        <dbReference type="EMBL" id="KKK51361.1"/>
    </source>
</evidence>
<accession>A0A0F8YTR9</accession>
<dbReference type="PANTHER" id="PTHR15108">
    <property type="entry name" value="N-ACYLGLUCOSAMINE-2-EPIMERASE"/>
    <property type="match status" value="1"/>
</dbReference>
<sequence>MQLFYDGLVNDTLPFWLKHSVDTKYGGYNTVLDRKGEILGPDKSTWVQGRFIWVLSKLYNELEKTEEWLETARHGVDFL</sequence>
<dbReference type="InterPro" id="IPR012341">
    <property type="entry name" value="6hp_glycosidase-like_sf"/>
</dbReference>
<dbReference type="EMBL" id="LAZR01067547">
    <property type="protein sequence ID" value="KKK51361.1"/>
    <property type="molecule type" value="Genomic_DNA"/>
</dbReference>
<dbReference type="AlphaFoldDB" id="A0A0F8YTR9"/>
<comment type="similarity">
    <text evidence="1">Belongs to the N-acylglucosamine 2-epimerase family.</text>
</comment>
<dbReference type="InterPro" id="IPR010819">
    <property type="entry name" value="AGE/CE"/>
</dbReference>
<organism evidence="3">
    <name type="scientific">marine sediment metagenome</name>
    <dbReference type="NCBI Taxonomy" id="412755"/>
    <lineage>
        <taxon>unclassified sequences</taxon>
        <taxon>metagenomes</taxon>
        <taxon>ecological metagenomes</taxon>
    </lineage>
</organism>
<dbReference type="Gene3D" id="1.50.10.10">
    <property type="match status" value="1"/>
</dbReference>
<dbReference type="Pfam" id="PF07221">
    <property type="entry name" value="GlcNAc_2-epim"/>
    <property type="match status" value="1"/>
</dbReference>
<dbReference type="GO" id="GO:0005975">
    <property type="term" value="P:carbohydrate metabolic process"/>
    <property type="evidence" value="ECO:0007669"/>
    <property type="project" value="InterPro"/>
</dbReference>
<dbReference type="GO" id="GO:0016853">
    <property type="term" value="F:isomerase activity"/>
    <property type="evidence" value="ECO:0007669"/>
    <property type="project" value="UniProtKB-KW"/>
</dbReference>
<comment type="caution">
    <text evidence="3">The sequence shown here is derived from an EMBL/GenBank/DDBJ whole genome shotgun (WGS) entry which is preliminary data.</text>
</comment>
<protein>
    <recommendedName>
        <fullName evidence="4">N-acylglucosamine 2-epimerase</fullName>
    </recommendedName>
</protein>
<evidence type="ECO:0000256" key="1">
    <source>
        <dbReference type="ARBA" id="ARBA00008558"/>
    </source>
</evidence>
<name>A0A0F8YTR9_9ZZZZ</name>
<reference evidence="3" key="1">
    <citation type="journal article" date="2015" name="Nature">
        <title>Complex archaea that bridge the gap between prokaryotes and eukaryotes.</title>
        <authorList>
            <person name="Spang A."/>
            <person name="Saw J.H."/>
            <person name="Jorgensen S.L."/>
            <person name="Zaremba-Niedzwiedzka K."/>
            <person name="Martijn J."/>
            <person name="Lind A.E."/>
            <person name="van Eijk R."/>
            <person name="Schleper C."/>
            <person name="Guy L."/>
            <person name="Ettema T.J."/>
        </authorList>
    </citation>
    <scope>NUCLEOTIDE SEQUENCE</scope>
</reference>
<evidence type="ECO:0000256" key="2">
    <source>
        <dbReference type="ARBA" id="ARBA00023235"/>
    </source>
</evidence>
<keyword evidence="2" id="KW-0413">Isomerase</keyword>
<gene>
    <name evidence="3" type="ORF">LCGC14_3115720</name>
</gene>